<accession>A0A974HHP1</accession>
<dbReference type="AlphaFoldDB" id="A0A974HHP1"/>
<dbReference type="Proteomes" id="UP000694892">
    <property type="component" value="Chromosome 5S"/>
</dbReference>
<gene>
    <name evidence="1" type="ORF">XELAEV_18029564mg</name>
</gene>
<reference evidence="2" key="1">
    <citation type="journal article" date="2016" name="Nature">
        <title>Genome evolution in the allotetraploid frog Xenopus laevis.</title>
        <authorList>
            <person name="Session A.M."/>
            <person name="Uno Y."/>
            <person name="Kwon T."/>
            <person name="Chapman J.A."/>
            <person name="Toyoda A."/>
            <person name="Takahashi S."/>
            <person name="Fukui A."/>
            <person name="Hikosaka A."/>
            <person name="Suzuki A."/>
            <person name="Kondo M."/>
            <person name="van Heeringen S.J."/>
            <person name="Quigley I."/>
            <person name="Heinz S."/>
            <person name="Ogino H."/>
            <person name="Ochi H."/>
            <person name="Hellsten U."/>
            <person name="Lyons J.B."/>
            <person name="Simakov O."/>
            <person name="Putnam N."/>
            <person name="Stites J."/>
            <person name="Kuroki Y."/>
            <person name="Tanaka T."/>
            <person name="Michiue T."/>
            <person name="Watanabe M."/>
            <person name="Bogdanovic O."/>
            <person name="Lister R."/>
            <person name="Georgiou G."/>
            <person name="Paranjpe S.S."/>
            <person name="van Kruijsbergen I."/>
            <person name="Shu S."/>
            <person name="Carlson J."/>
            <person name="Kinoshita T."/>
            <person name="Ohta Y."/>
            <person name="Mawaribuchi S."/>
            <person name="Jenkins J."/>
            <person name="Grimwood J."/>
            <person name="Schmutz J."/>
            <person name="Mitros T."/>
            <person name="Mozaffari S.V."/>
            <person name="Suzuki Y."/>
            <person name="Haramoto Y."/>
            <person name="Yamamoto T.S."/>
            <person name="Takagi C."/>
            <person name="Heald R."/>
            <person name="Miller K."/>
            <person name="Haudenschild C."/>
            <person name="Kitzman J."/>
            <person name="Nakayama T."/>
            <person name="Izutsu Y."/>
            <person name="Robert J."/>
            <person name="Fortriede J."/>
            <person name="Burns K."/>
            <person name="Lotay V."/>
            <person name="Karimi K."/>
            <person name="Yasuoka Y."/>
            <person name="Dichmann D.S."/>
            <person name="Flajnik M.F."/>
            <person name="Houston D.W."/>
            <person name="Shendure J."/>
            <person name="DuPasquier L."/>
            <person name="Vize P.D."/>
            <person name="Zorn A.M."/>
            <person name="Ito M."/>
            <person name="Marcotte E.M."/>
            <person name="Wallingford J.B."/>
            <person name="Ito Y."/>
            <person name="Asashima M."/>
            <person name="Ueno N."/>
            <person name="Matsuda Y."/>
            <person name="Veenstra G.J."/>
            <person name="Fujiyama A."/>
            <person name="Harland R.M."/>
            <person name="Taira M."/>
            <person name="Rokhsar D.S."/>
        </authorList>
    </citation>
    <scope>NUCLEOTIDE SEQUENCE [LARGE SCALE GENOMIC DNA]</scope>
    <source>
        <strain evidence="2">J</strain>
    </source>
</reference>
<sequence length="67" mass="7449">MHPQSFSVAAALWEKKSEKKRWPTAALACCSCNRTGNQEKGRSVIRNAKITNKMDPKGRGYLTSLPV</sequence>
<organism evidence="1 2">
    <name type="scientific">Xenopus laevis</name>
    <name type="common">African clawed frog</name>
    <dbReference type="NCBI Taxonomy" id="8355"/>
    <lineage>
        <taxon>Eukaryota</taxon>
        <taxon>Metazoa</taxon>
        <taxon>Chordata</taxon>
        <taxon>Craniata</taxon>
        <taxon>Vertebrata</taxon>
        <taxon>Euteleostomi</taxon>
        <taxon>Amphibia</taxon>
        <taxon>Batrachia</taxon>
        <taxon>Anura</taxon>
        <taxon>Pipoidea</taxon>
        <taxon>Pipidae</taxon>
        <taxon>Xenopodinae</taxon>
        <taxon>Xenopus</taxon>
        <taxon>Xenopus</taxon>
    </lineage>
</organism>
<name>A0A974HHP1_XENLA</name>
<evidence type="ECO:0000313" key="1">
    <source>
        <dbReference type="EMBL" id="OCT78467.1"/>
    </source>
</evidence>
<proteinExistence type="predicted"/>
<evidence type="ECO:0000313" key="2">
    <source>
        <dbReference type="Proteomes" id="UP000694892"/>
    </source>
</evidence>
<protein>
    <submittedName>
        <fullName evidence="1">Uncharacterized protein</fullName>
    </submittedName>
</protein>
<dbReference type="EMBL" id="CM004475">
    <property type="protein sequence ID" value="OCT78467.1"/>
    <property type="molecule type" value="Genomic_DNA"/>
</dbReference>